<dbReference type="Pfam" id="PF10328">
    <property type="entry name" value="7TM_GPCR_Srx"/>
    <property type="match status" value="1"/>
</dbReference>
<dbReference type="Proteomes" id="UP000008068">
    <property type="component" value="Unassembled WGS sequence"/>
</dbReference>
<keyword evidence="4 5" id="KW-0472">Membrane</keyword>
<proteinExistence type="predicted"/>
<dbReference type="PANTHER" id="PTHR23017:SF5">
    <property type="entry name" value="7TM GPCR SERPENTINE RECEPTOR CLASS X (SRX) DOMAIN-CONTAINING PROTEIN-RELATED"/>
    <property type="match status" value="1"/>
</dbReference>
<accession>G0NCY2</accession>
<dbReference type="STRING" id="135651.G0NCY2"/>
<dbReference type="PANTHER" id="PTHR23017">
    <property type="entry name" value="SERPENTINE RECEPTOR, CLASS X"/>
    <property type="match status" value="1"/>
</dbReference>
<dbReference type="GO" id="GO:0016020">
    <property type="term" value="C:membrane"/>
    <property type="evidence" value="ECO:0007669"/>
    <property type="project" value="UniProtKB-SubCell"/>
</dbReference>
<dbReference type="PROSITE" id="PS50262">
    <property type="entry name" value="G_PROTEIN_RECEP_F1_2"/>
    <property type="match status" value="1"/>
</dbReference>
<dbReference type="EMBL" id="GL379865">
    <property type="protein sequence ID" value="EGT57776.1"/>
    <property type="molecule type" value="Genomic_DNA"/>
</dbReference>
<sequence>MFEVRVYEQFIVALMTFLISFIGTLTNILVLLAIQKPSSMSDSFGIITKNQAVCNIIMCLIFLIFIVPVQISNPKVLISYSHYFGTAALTVYEVSNGSHFLISLNRFCAVYMPHRYERIFSNSLTLIWRNLLWIISIIFCILFYEIIDCNISYNPSNWTFEFKATEFCAQLSWYSDFIFNTLVILVTLFFNLITAHKGRKQSRNLVNSIGSKISKSHRKREWNFVKQTCFQGLSIFLGQFSYYIIQPVVSEECPIFLFFIASLWAFMHAAEGIHRDICDCEEVLSKAGVIKFFLFKKMLFFKNFLLNKSDNRNNKIIVAIL</sequence>
<dbReference type="InParanoid" id="G0NCY2"/>
<reference evidence="8" key="1">
    <citation type="submission" date="2011-07" db="EMBL/GenBank/DDBJ databases">
        <authorList>
            <consortium name="Caenorhabditis brenneri Sequencing and Analysis Consortium"/>
            <person name="Wilson R.K."/>
        </authorList>
    </citation>
    <scope>NUCLEOTIDE SEQUENCE [LARGE SCALE GENOMIC DNA]</scope>
    <source>
        <strain evidence="8">PB2801</strain>
    </source>
</reference>
<keyword evidence="8" id="KW-1185">Reference proteome</keyword>
<evidence type="ECO:0000256" key="5">
    <source>
        <dbReference type="SAM" id="Phobius"/>
    </source>
</evidence>
<name>G0NCY2_CAEBE</name>
<dbReference type="Gene3D" id="1.20.1070.10">
    <property type="entry name" value="Rhodopsin 7-helix transmembrane proteins"/>
    <property type="match status" value="1"/>
</dbReference>
<evidence type="ECO:0000256" key="3">
    <source>
        <dbReference type="ARBA" id="ARBA00022989"/>
    </source>
</evidence>
<evidence type="ECO:0000256" key="4">
    <source>
        <dbReference type="ARBA" id="ARBA00023136"/>
    </source>
</evidence>
<keyword evidence="3 5" id="KW-1133">Transmembrane helix</keyword>
<dbReference type="InterPro" id="IPR017452">
    <property type="entry name" value="GPCR_Rhodpsn_7TM"/>
</dbReference>
<dbReference type="AlphaFoldDB" id="G0NCY2"/>
<feature type="transmembrane region" description="Helical" evidence="5">
    <location>
        <begin position="126"/>
        <end position="147"/>
    </location>
</feature>
<dbReference type="CDD" id="cd00637">
    <property type="entry name" value="7tm_classA_rhodopsin-like"/>
    <property type="match status" value="1"/>
</dbReference>
<evidence type="ECO:0000259" key="6">
    <source>
        <dbReference type="PROSITE" id="PS50262"/>
    </source>
</evidence>
<comment type="subcellular location">
    <subcellularLocation>
        <location evidence="1">Membrane</location>
    </subcellularLocation>
</comment>
<feature type="transmembrane region" description="Helical" evidence="5">
    <location>
        <begin position="12"/>
        <end position="32"/>
    </location>
</feature>
<dbReference type="InterPro" id="IPR019430">
    <property type="entry name" value="7TM_GPCR_serpentine_rcpt_Srx"/>
</dbReference>
<feature type="transmembrane region" description="Helical" evidence="5">
    <location>
        <begin position="52"/>
        <end position="71"/>
    </location>
</feature>
<feature type="transmembrane region" description="Helical" evidence="5">
    <location>
        <begin position="83"/>
        <end position="105"/>
    </location>
</feature>
<dbReference type="OrthoDB" id="5825164at2759"/>
<dbReference type="HOGENOM" id="CLU_059630_0_0_1"/>
<protein>
    <recommendedName>
        <fullName evidence="6">G-protein coupled receptors family 1 profile domain-containing protein</fullName>
    </recommendedName>
</protein>
<organism evidence="8">
    <name type="scientific">Caenorhabditis brenneri</name>
    <name type="common">Nematode worm</name>
    <dbReference type="NCBI Taxonomy" id="135651"/>
    <lineage>
        <taxon>Eukaryota</taxon>
        <taxon>Metazoa</taxon>
        <taxon>Ecdysozoa</taxon>
        <taxon>Nematoda</taxon>
        <taxon>Chromadorea</taxon>
        <taxon>Rhabditida</taxon>
        <taxon>Rhabditina</taxon>
        <taxon>Rhabditomorpha</taxon>
        <taxon>Rhabditoidea</taxon>
        <taxon>Rhabditidae</taxon>
        <taxon>Peloderinae</taxon>
        <taxon>Caenorhabditis</taxon>
    </lineage>
</organism>
<evidence type="ECO:0000256" key="1">
    <source>
        <dbReference type="ARBA" id="ARBA00004370"/>
    </source>
</evidence>
<dbReference type="eggNOG" id="ENOG502TH6M">
    <property type="taxonomic scope" value="Eukaryota"/>
</dbReference>
<keyword evidence="2 5" id="KW-0812">Transmembrane</keyword>
<evidence type="ECO:0000256" key="2">
    <source>
        <dbReference type="ARBA" id="ARBA00022692"/>
    </source>
</evidence>
<evidence type="ECO:0000313" key="8">
    <source>
        <dbReference type="Proteomes" id="UP000008068"/>
    </source>
</evidence>
<feature type="domain" description="G-protein coupled receptors family 1 profile" evidence="6">
    <location>
        <begin position="26"/>
        <end position="194"/>
    </location>
</feature>
<feature type="transmembrane region" description="Helical" evidence="5">
    <location>
        <begin position="177"/>
        <end position="195"/>
    </location>
</feature>
<gene>
    <name evidence="7" type="ORF">CAEBREN_28540</name>
</gene>
<dbReference type="SUPFAM" id="SSF81321">
    <property type="entry name" value="Family A G protein-coupled receptor-like"/>
    <property type="match status" value="1"/>
</dbReference>
<evidence type="ECO:0000313" key="7">
    <source>
        <dbReference type="EMBL" id="EGT57776.1"/>
    </source>
</evidence>